<evidence type="ECO:0000256" key="13">
    <source>
        <dbReference type="ARBA" id="ARBA00023026"/>
    </source>
</evidence>
<organism evidence="24 25">
    <name type="scientific">Luteimonas gilva</name>
    <dbReference type="NCBI Taxonomy" id="2572684"/>
    <lineage>
        <taxon>Bacteria</taxon>
        <taxon>Pseudomonadati</taxon>
        <taxon>Pseudomonadota</taxon>
        <taxon>Gammaproteobacteria</taxon>
        <taxon>Lysobacterales</taxon>
        <taxon>Lysobacteraceae</taxon>
        <taxon>Luteimonas</taxon>
    </lineage>
</organism>
<keyword evidence="8" id="KW-0547">Nucleotide-binding</keyword>
<dbReference type="Gene3D" id="1.10.287.130">
    <property type="match status" value="1"/>
</dbReference>
<dbReference type="InterPro" id="IPR036097">
    <property type="entry name" value="HisK_dim/P_sf"/>
</dbReference>
<evidence type="ECO:0000256" key="12">
    <source>
        <dbReference type="ARBA" id="ARBA00023012"/>
    </source>
</evidence>
<dbReference type="Pfam" id="PF02518">
    <property type="entry name" value="HATPase_c"/>
    <property type="match status" value="1"/>
</dbReference>
<dbReference type="InterPro" id="IPR004358">
    <property type="entry name" value="Sig_transdc_His_kin-like_C"/>
</dbReference>
<evidence type="ECO:0000256" key="18">
    <source>
        <dbReference type="PROSITE-ProRule" id="PRU00169"/>
    </source>
</evidence>
<keyword evidence="25" id="KW-1185">Reference proteome</keyword>
<sequence>MELSLSALKQRLAHRPDSEHGQAIVRLAIAVLILIYLWGLQEFGDNANVGPMLLVMAIETLVGFGLLAGIVVSPGVSHTRRWIGMLADNTTLAVLMSLNADALAPLYVITMWVTIGNGLRYGTRYLFSAVAVAACGFMAVILANDYWRQQPALAWGLWVGLIAIPGYLSSLLKSLQRVTEEARRANAAKTRFLANMSHEFRSPLNGIIGMAELMRGTKLGPEQKEYAEVIHTSAQTLLLLVDDVLDISAIETGKLQRKDADFNLDEQIQRLQKMLLPQATGKGLELKVNVEKDVPLLLHGDGAHLTQILLNLMHNAIKFTEQGEVSLTVKAVGAEGDKAQLLFSVRDTGIGIPEDAKERIFGAFEQVDSGPTRRFGGTGLGTTIAKTLAHLLEGEIGLEDNPGGGSHFWVRLPMLVRRGETRREGEEGSGNIVAFDDPFIRHKARVRPLRILIADDQHANRTVVTRILERAGHKVQAANDGEQALDMIEVGNVDLAVIDMHMPQLSGLDVIRQLRFMQAGGKRTPIIVLSADATPQASRDAEEAGAQAFLTKPVVVGRLLETIADVMMPQKTPAVRPVADTIRPVTNPAVLKELAEMGLGEPFLRDFVEQCLKDASGCLSELAQTGNAARWSDYREVAHAFKGVAENLGAQWIAERCSHVMRAPDEALARDHSRLIAELTQQLAAVSEQSRNEVLRLTRADKDSQDSLPNHPDAS</sequence>
<keyword evidence="10" id="KW-0067">ATP-binding</keyword>
<dbReference type="GO" id="GO:0000155">
    <property type="term" value="F:phosphorelay sensor kinase activity"/>
    <property type="evidence" value="ECO:0007669"/>
    <property type="project" value="InterPro"/>
</dbReference>
<dbReference type="PROSITE" id="PS50894">
    <property type="entry name" value="HPT"/>
    <property type="match status" value="1"/>
</dbReference>
<evidence type="ECO:0000256" key="15">
    <source>
        <dbReference type="ARBA" id="ARBA00064003"/>
    </source>
</evidence>
<dbReference type="InterPro" id="IPR005467">
    <property type="entry name" value="His_kinase_dom"/>
</dbReference>
<proteinExistence type="predicted"/>
<dbReference type="Pfam" id="PF01627">
    <property type="entry name" value="Hpt"/>
    <property type="match status" value="1"/>
</dbReference>
<evidence type="ECO:0000256" key="19">
    <source>
        <dbReference type="SAM" id="MobiDB-lite"/>
    </source>
</evidence>
<dbReference type="RefSeq" id="WP_137265463.1">
    <property type="nucleotide sequence ID" value="NZ_SZUA01000001.1"/>
</dbReference>
<evidence type="ECO:0000256" key="2">
    <source>
        <dbReference type="ARBA" id="ARBA00004429"/>
    </source>
</evidence>
<dbReference type="Gene3D" id="3.30.565.10">
    <property type="entry name" value="Histidine kinase-like ATPase, C-terminal domain"/>
    <property type="match status" value="1"/>
</dbReference>
<keyword evidence="13" id="KW-0843">Virulence</keyword>
<dbReference type="Pfam" id="PF00072">
    <property type="entry name" value="Response_reg"/>
    <property type="match status" value="1"/>
</dbReference>
<dbReference type="Gene3D" id="1.20.120.160">
    <property type="entry name" value="HPT domain"/>
    <property type="match status" value="1"/>
</dbReference>
<keyword evidence="11 20" id="KW-1133">Transmembrane helix</keyword>
<dbReference type="PANTHER" id="PTHR45339:SF1">
    <property type="entry name" value="HYBRID SIGNAL TRANSDUCTION HISTIDINE KINASE J"/>
    <property type="match status" value="1"/>
</dbReference>
<dbReference type="AlphaFoldDB" id="A0A4V5ZQJ0"/>
<dbReference type="SMART" id="SM00073">
    <property type="entry name" value="HPT"/>
    <property type="match status" value="1"/>
</dbReference>
<dbReference type="SUPFAM" id="SSF47226">
    <property type="entry name" value="Histidine-containing phosphotransfer domain, HPT domain"/>
    <property type="match status" value="1"/>
</dbReference>
<feature type="transmembrane region" description="Helical" evidence="20">
    <location>
        <begin position="155"/>
        <end position="175"/>
    </location>
</feature>
<dbReference type="FunFam" id="3.30.565.10:FF:000010">
    <property type="entry name" value="Sensor histidine kinase RcsC"/>
    <property type="match status" value="1"/>
</dbReference>
<dbReference type="SMART" id="SM00448">
    <property type="entry name" value="REC"/>
    <property type="match status" value="1"/>
</dbReference>
<dbReference type="PANTHER" id="PTHR45339">
    <property type="entry name" value="HYBRID SIGNAL TRANSDUCTION HISTIDINE KINASE J"/>
    <property type="match status" value="1"/>
</dbReference>
<dbReference type="CDD" id="cd16922">
    <property type="entry name" value="HATPase_EvgS-ArcB-TorS-like"/>
    <property type="match status" value="1"/>
</dbReference>
<comment type="catalytic activity">
    <reaction evidence="1">
        <text>ATP + protein L-histidine = ADP + protein N-phospho-L-histidine.</text>
        <dbReference type="EC" id="2.7.13.3"/>
    </reaction>
</comment>
<reference evidence="24 25" key="1">
    <citation type="submission" date="2019-04" db="EMBL/GenBank/DDBJ databases">
        <title>Reference strain of H23.</title>
        <authorList>
            <person name="Luo X."/>
        </authorList>
    </citation>
    <scope>NUCLEOTIDE SEQUENCE [LARGE SCALE GENOMIC DNA]</scope>
    <source>
        <strain evidence="24 25">H23</strain>
    </source>
</reference>
<dbReference type="InterPro" id="IPR001789">
    <property type="entry name" value="Sig_transdc_resp-reg_receiver"/>
</dbReference>
<feature type="transmembrane region" description="Helical" evidence="20">
    <location>
        <begin position="20"/>
        <end position="40"/>
    </location>
</feature>
<dbReference type="InterPro" id="IPR003594">
    <property type="entry name" value="HATPase_dom"/>
</dbReference>
<evidence type="ECO:0000256" key="9">
    <source>
        <dbReference type="ARBA" id="ARBA00022777"/>
    </source>
</evidence>
<dbReference type="InterPro" id="IPR036890">
    <property type="entry name" value="HATPase_C_sf"/>
</dbReference>
<keyword evidence="9" id="KW-0418">Kinase</keyword>
<dbReference type="InterPro" id="IPR008207">
    <property type="entry name" value="Sig_transdc_His_kin_Hpt_dom"/>
</dbReference>
<evidence type="ECO:0000256" key="14">
    <source>
        <dbReference type="ARBA" id="ARBA00023136"/>
    </source>
</evidence>
<feature type="domain" description="HPt" evidence="23">
    <location>
        <begin position="600"/>
        <end position="701"/>
    </location>
</feature>
<protein>
    <recommendedName>
        <fullName evidence="16">Sensory/regulatory protein RpfC</fullName>
        <ecNumber evidence="3">2.7.13.3</ecNumber>
    </recommendedName>
</protein>
<evidence type="ECO:0000259" key="22">
    <source>
        <dbReference type="PROSITE" id="PS50110"/>
    </source>
</evidence>
<evidence type="ECO:0000259" key="23">
    <source>
        <dbReference type="PROSITE" id="PS50894"/>
    </source>
</evidence>
<dbReference type="SUPFAM" id="SSF55874">
    <property type="entry name" value="ATPase domain of HSP90 chaperone/DNA topoisomerase II/histidine kinase"/>
    <property type="match status" value="1"/>
</dbReference>
<dbReference type="SUPFAM" id="SSF52172">
    <property type="entry name" value="CheY-like"/>
    <property type="match status" value="1"/>
</dbReference>
<dbReference type="EMBL" id="SZUA01000001">
    <property type="protein sequence ID" value="TKR33253.1"/>
    <property type="molecule type" value="Genomic_DNA"/>
</dbReference>
<dbReference type="PRINTS" id="PR00344">
    <property type="entry name" value="BCTRLSENSOR"/>
</dbReference>
<keyword evidence="7 20" id="KW-0812">Transmembrane</keyword>
<evidence type="ECO:0000256" key="10">
    <source>
        <dbReference type="ARBA" id="ARBA00022840"/>
    </source>
</evidence>
<dbReference type="FunFam" id="1.10.287.130:FF:000002">
    <property type="entry name" value="Two-component osmosensing histidine kinase"/>
    <property type="match status" value="1"/>
</dbReference>
<evidence type="ECO:0000313" key="24">
    <source>
        <dbReference type="EMBL" id="TKR33253.1"/>
    </source>
</evidence>
<dbReference type="SMART" id="SM00387">
    <property type="entry name" value="HATPase_c"/>
    <property type="match status" value="1"/>
</dbReference>
<name>A0A4V5ZQJ0_9GAMM</name>
<dbReference type="OrthoDB" id="9797243at2"/>
<comment type="subunit">
    <text evidence="15">At low DSF concentrations, interacts with RpfF.</text>
</comment>
<dbReference type="EC" id="2.7.13.3" evidence="3"/>
<feature type="transmembrane region" description="Helical" evidence="20">
    <location>
        <begin position="125"/>
        <end position="143"/>
    </location>
</feature>
<comment type="caution">
    <text evidence="24">The sequence shown here is derived from an EMBL/GenBank/DDBJ whole genome shotgun (WGS) entry which is preliminary data.</text>
</comment>
<gene>
    <name evidence="24" type="ORF">FCE95_02795</name>
</gene>
<evidence type="ECO:0000256" key="20">
    <source>
        <dbReference type="SAM" id="Phobius"/>
    </source>
</evidence>
<feature type="compositionally biased region" description="Basic and acidic residues" evidence="19">
    <location>
        <begin position="695"/>
        <end position="705"/>
    </location>
</feature>
<comment type="subcellular location">
    <subcellularLocation>
        <location evidence="2">Cell inner membrane</location>
        <topology evidence="2">Multi-pass membrane protein</topology>
    </subcellularLocation>
</comment>
<keyword evidence="5 18" id="KW-0597">Phosphoprotein</keyword>
<evidence type="ECO:0000256" key="5">
    <source>
        <dbReference type="ARBA" id="ARBA00022553"/>
    </source>
</evidence>
<dbReference type="SUPFAM" id="SSF47384">
    <property type="entry name" value="Homodimeric domain of signal transducing histidine kinase"/>
    <property type="match status" value="1"/>
</dbReference>
<evidence type="ECO:0000256" key="4">
    <source>
        <dbReference type="ARBA" id="ARBA00022475"/>
    </source>
</evidence>
<evidence type="ECO:0000256" key="3">
    <source>
        <dbReference type="ARBA" id="ARBA00012438"/>
    </source>
</evidence>
<keyword evidence="4" id="KW-1003">Cell membrane</keyword>
<evidence type="ECO:0000256" key="8">
    <source>
        <dbReference type="ARBA" id="ARBA00022741"/>
    </source>
</evidence>
<keyword evidence="14 20" id="KW-0472">Membrane</keyword>
<dbReference type="Gene3D" id="3.40.50.2300">
    <property type="match status" value="1"/>
</dbReference>
<evidence type="ECO:0000259" key="21">
    <source>
        <dbReference type="PROSITE" id="PS50109"/>
    </source>
</evidence>
<dbReference type="InterPro" id="IPR011006">
    <property type="entry name" value="CheY-like_superfamily"/>
</dbReference>
<dbReference type="CDD" id="cd00082">
    <property type="entry name" value="HisKA"/>
    <property type="match status" value="1"/>
</dbReference>
<evidence type="ECO:0000256" key="7">
    <source>
        <dbReference type="ARBA" id="ARBA00022692"/>
    </source>
</evidence>
<feature type="modified residue" description="4-aspartylphosphate" evidence="18">
    <location>
        <position position="499"/>
    </location>
</feature>
<dbReference type="InterPro" id="IPR036641">
    <property type="entry name" value="HPT_dom_sf"/>
</dbReference>
<dbReference type="InterPro" id="IPR003661">
    <property type="entry name" value="HisK_dim/P_dom"/>
</dbReference>
<evidence type="ECO:0000256" key="6">
    <source>
        <dbReference type="ARBA" id="ARBA00022679"/>
    </source>
</evidence>
<evidence type="ECO:0000313" key="25">
    <source>
        <dbReference type="Proteomes" id="UP000308707"/>
    </source>
</evidence>
<dbReference type="SMART" id="SM00388">
    <property type="entry name" value="HisKA"/>
    <property type="match status" value="1"/>
</dbReference>
<dbReference type="PROSITE" id="PS50110">
    <property type="entry name" value="RESPONSE_REGULATORY"/>
    <property type="match status" value="1"/>
</dbReference>
<evidence type="ECO:0000256" key="17">
    <source>
        <dbReference type="PROSITE-ProRule" id="PRU00110"/>
    </source>
</evidence>
<feature type="domain" description="Response regulatory" evidence="22">
    <location>
        <begin position="450"/>
        <end position="567"/>
    </location>
</feature>
<dbReference type="Proteomes" id="UP000308707">
    <property type="component" value="Unassembled WGS sequence"/>
</dbReference>
<feature type="transmembrane region" description="Helical" evidence="20">
    <location>
        <begin position="52"/>
        <end position="72"/>
    </location>
</feature>
<evidence type="ECO:0000256" key="11">
    <source>
        <dbReference type="ARBA" id="ARBA00022989"/>
    </source>
</evidence>
<evidence type="ECO:0000256" key="1">
    <source>
        <dbReference type="ARBA" id="ARBA00000085"/>
    </source>
</evidence>
<dbReference type="CDD" id="cd17546">
    <property type="entry name" value="REC_hyHK_CKI1_RcsC-like"/>
    <property type="match status" value="1"/>
</dbReference>
<dbReference type="GO" id="GO:0005886">
    <property type="term" value="C:plasma membrane"/>
    <property type="evidence" value="ECO:0007669"/>
    <property type="project" value="UniProtKB-SubCell"/>
</dbReference>
<feature type="modified residue" description="Phosphohistidine" evidence="17">
    <location>
        <position position="639"/>
    </location>
</feature>
<dbReference type="PROSITE" id="PS50109">
    <property type="entry name" value="HIS_KIN"/>
    <property type="match status" value="1"/>
</dbReference>
<accession>A0A4V5ZQJ0</accession>
<feature type="domain" description="Histidine kinase" evidence="21">
    <location>
        <begin position="195"/>
        <end position="416"/>
    </location>
</feature>
<dbReference type="GO" id="GO:0005524">
    <property type="term" value="F:ATP binding"/>
    <property type="evidence" value="ECO:0007669"/>
    <property type="project" value="UniProtKB-KW"/>
</dbReference>
<keyword evidence="6" id="KW-0808">Transferase</keyword>
<evidence type="ECO:0000256" key="16">
    <source>
        <dbReference type="ARBA" id="ARBA00068150"/>
    </source>
</evidence>
<feature type="transmembrane region" description="Helical" evidence="20">
    <location>
        <begin position="92"/>
        <end position="113"/>
    </location>
</feature>
<feature type="region of interest" description="Disordered" evidence="19">
    <location>
        <begin position="695"/>
        <end position="715"/>
    </location>
</feature>
<dbReference type="Pfam" id="PF00512">
    <property type="entry name" value="HisKA"/>
    <property type="match status" value="1"/>
</dbReference>
<keyword evidence="12" id="KW-0902">Two-component regulatory system</keyword>